<dbReference type="GO" id="GO:0009734">
    <property type="term" value="P:auxin-activated signaling pathway"/>
    <property type="evidence" value="ECO:0007669"/>
    <property type="project" value="InterPro"/>
</dbReference>
<keyword evidence="4 6" id="KW-1133">Transmembrane helix</keyword>
<keyword evidence="8" id="KW-1185">Reference proteome</keyword>
<evidence type="ECO:0000256" key="4">
    <source>
        <dbReference type="ARBA" id="ARBA00022989"/>
    </source>
</evidence>
<organism evidence="7 8">
    <name type="scientific">Hibiscus syriacus</name>
    <name type="common">Rose of Sharon</name>
    <dbReference type="NCBI Taxonomy" id="106335"/>
    <lineage>
        <taxon>Eukaryota</taxon>
        <taxon>Viridiplantae</taxon>
        <taxon>Streptophyta</taxon>
        <taxon>Embryophyta</taxon>
        <taxon>Tracheophyta</taxon>
        <taxon>Spermatophyta</taxon>
        <taxon>Magnoliopsida</taxon>
        <taxon>eudicotyledons</taxon>
        <taxon>Gunneridae</taxon>
        <taxon>Pentapetalae</taxon>
        <taxon>rosids</taxon>
        <taxon>malvids</taxon>
        <taxon>Malvales</taxon>
        <taxon>Malvaceae</taxon>
        <taxon>Malvoideae</taxon>
        <taxon>Hibiscus</taxon>
    </lineage>
</organism>
<keyword evidence="5 6" id="KW-0472">Membrane</keyword>
<comment type="similarity">
    <text evidence="2">Belongs to the tetraspanin (TM4SF) family.</text>
</comment>
<evidence type="ECO:0000256" key="1">
    <source>
        <dbReference type="ARBA" id="ARBA00004141"/>
    </source>
</evidence>
<evidence type="ECO:0000256" key="6">
    <source>
        <dbReference type="SAM" id="Phobius"/>
    </source>
</evidence>
<dbReference type="EMBL" id="VEPZ02001222">
    <property type="protein sequence ID" value="KAE8686193.1"/>
    <property type="molecule type" value="Genomic_DNA"/>
</dbReference>
<keyword evidence="3 6" id="KW-0812">Transmembrane</keyword>
<comment type="caution">
    <text evidence="7">The sequence shown here is derived from an EMBL/GenBank/DDBJ whole genome shotgun (WGS) entry which is preliminary data.</text>
</comment>
<protein>
    <recommendedName>
        <fullName evidence="9">Tetraspanin-8-like</fullName>
    </recommendedName>
</protein>
<feature type="transmembrane region" description="Helical" evidence="6">
    <location>
        <begin position="6"/>
        <end position="30"/>
    </location>
</feature>
<dbReference type="InterPro" id="IPR018499">
    <property type="entry name" value="Tetraspanin/Peripherin"/>
</dbReference>
<dbReference type="AlphaFoldDB" id="A0A6A2Z3R0"/>
<name>A0A6A2Z3R0_HIBSY</name>
<sequence>MVRVRNAIFNCINVIPLVLGLSAIAVSIYFSHSGGTACQSSVRNPLLIIGLIFIIVSVFAFLSSCFENTSIFLTIYSILLIFIILALFCVTFFALIISNKALSKKVIGIGVGSLRVKDYSNWLKNNFVDNGHWEEARSCLSDSHICKTLHSDKHLLGFVKHKFSMIQSGPDVPDSDCLTWSNDKNKLCFDCKSCKGGFLDDLRKQWRFLAFVNLGILVIIFIVFNFSCCVRRRKNPAPDGVA</sequence>
<evidence type="ECO:0000256" key="5">
    <source>
        <dbReference type="ARBA" id="ARBA00023136"/>
    </source>
</evidence>
<dbReference type="GO" id="GO:0016020">
    <property type="term" value="C:membrane"/>
    <property type="evidence" value="ECO:0007669"/>
    <property type="project" value="UniProtKB-SubCell"/>
</dbReference>
<reference evidence="7" key="1">
    <citation type="submission" date="2019-09" db="EMBL/GenBank/DDBJ databases">
        <title>Draft genome information of white flower Hibiscus syriacus.</title>
        <authorList>
            <person name="Kim Y.-M."/>
        </authorList>
    </citation>
    <scope>NUCLEOTIDE SEQUENCE [LARGE SCALE GENOMIC DNA]</scope>
    <source>
        <strain evidence="7">YM2019G1</strain>
    </source>
</reference>
<dbReference type="PANTHER" id="PTHR32191">
    <property type="entry name" value="TETRASPANIN-8-RELATED"/>
    <property type="match status" value="1"/>
</dbReference>
<evidence type="ECO:0000313" key="8">
    <source>
        <dbReference type="Proteomes" id="UP000436088"/>
    </source>
</evidence>
<feature type="transmembrane region" description="Helical" evidence="6">
    <location>
        <begin position="208"/>
        <end position="226"/>
    </location>
</feature>
<evidence type="ECO:0000256" key="3">
    <source>
        <dbReference type="ARBA" id="ARBA00022692"/>
    </source>
</evidence>
<feature type="transmembrane region" description="Helical" evidence="6">
    <location>
        <begin position="42"/>
        <end position="62"/>
    </location>
</feature>
<evidence type="ECO:0000313" key="7">
    <source>
        <dbReference type="EMBL" id="KAE8686193.1"/>
    </source>
</evidence>
<accession>A0A6A2Z3R0</accession>
<dbReference type="Proteomes" id="UP000436088">
    <property type="component" value="Unassembled WGS sequence"/>
</dbReference>
<dbReference type="Pfam" id="PF00335">
    <property type="entry name" value="Tetraspanin"/>
    <property type="match status" value="1"/>
</dbReference>
<gene>
    <name evidence="7" type="ORF">F3Y22_tig00111073pilonHSYRG00005</name>
</gene>
<dbReference type="InterPro" id="IPR044991">
    <property type="entry name" value="TET_plant"/>
</dbReference>
<proteinExistence type="inferred from homology"/>
<evidence type="ECO:0000256" key="2">
    <source>
        <dbReference type="ARBA" id="ARBA00006840"/>
    </source>
</evidence>
<comment type="subcellular location">
    <subcellularLocation>
        <location evidence="1">Membrane</location>
        <topology evidence="1">Multi-pass membrane protein</topology>
    </subcellularLocation>
</comment>
<evidence type="ECO:0008006" key="9">
    <source>
        <dbReference type="Google" id="ProtNLM"/>
    </source>
</evidence>
<feature type="transmembrane region" description="Helical" evidence="6">
    <location>
        <begin position="74"/>
        <end position="97"/>
    </location>
</feature>